<keyword evidence="1" id="KW-1133">Transmembrane helix</keyword>
<dbReference type="RefSeq" id="WP_115569504.1">
    <property type="nucleotide sequence ID" value="NZ_NXLV01000006.1"/>
</dbReference>
<evidence type="ECO:0000313" key="2">
    <source>
        <dbReference type="EMBL" id="RDU70759.1"/>
    </source>
</evidence>
<keyword evidence="1" id="KW-0812">Transmembrane</keyword>
<dbReference type="InterPro" id="IPR007418">
    <property type="entry name" value="DUF474"/>
</dbReference>
<feature type="transmembrane region" description="Helical" evidence="1">
    <location>
        <begin position="56"/>
        <end position="78"/>
    </location>
</feature>
<dbReference type="PIRSF" id="PIRSF015875">
    <property type="entry name" value="UCP015875"/>
    <property type="match status" value="1"/>
</dbReference>
<dbReference type="OrthoDB" id="5955722at2"/>
<evidence type="ECO:0000313" key="3">
    <source>
        <dbReference type="Proteomes" id="UP000257045"/>
    </source>
</evidence>
<dbReference type="Proteomes" id="UP000257045">
    <property type="component" value="Unassembled WGS sequence"/>
</dbReference>
<organism evidence="2 3">
    <name type="scientific">Helicobacter brantae</name>
    <dbReference type="NCBI Taxonomy" id="375927"/>
    <lineage>
        <taxon>Bacteria</taxon>
        <taxon>Pseudomonadati</taxon>
        <taxon>Campylobacterota</taxon>
        <taxon>Epsilonproteobacteria</taxon>
        <taxon>Campylobacterales</taxon>
        <taxon>Helicobacteraceae</taxon>
        <taxon>Helicobacter</taxon>
    </lineage>
</organism>
<feature type="transmembrane region" description="Helical" evidence="1">
    <location>
        <begin position="12"/>
        <end position="35"/>
    </location>
</feature>
<accession>A0A3D8IZR7</accession>
<sequence>MITLYYLAQFYPLALLVHLFCAIFFVGYFLVEIVLLKAVYPKLTPEAKSVFGARKVRMIFISLLVLFISGGVMASAYIGGENGYMTNSLQTLLCVKIALSVLLVALVLYWYIIVKVLQKPLPFKKLMHPLTFILLVAIVVISKLMVLV</sequence>
<dbReference type="EMBL" id="NXLV01000006">
    <property type="protein sequence ID" value="RDU70759.1"/>
    <property type="molecule type" value="Genomic_DNA"/>
</dbReference>
<keyword evidence="1" id="KW-0472">Membrane</keyword>
<dbReference type="AlphaFoldDB" id="A0A3D8IZR7"/>
<reference evidence="2 3" key="1">
    <citation type="submission" date="2018-04" db="EMBL/GenBank/DDBJ databases">
        <title>Novel Campyloabacter and Helicobacter Species and Strains.</title>
        <authorList>
            <person name="Mannion A.J."/>
            <person name="Shen Z."/>
            <person name="Fox J.G."/>
        </authorList>
    </citation>
    <scope>NUCLEOTIDE SEQUENCE [LARGE SCALE GENOMIC DNA]</scope>
    <source>
        <strain evidence="2 3">MIT 04-9366</strain>
    </source>
</reference>
<keyword evidence="3" id="KW-1185">Reference proteome</keyword>
<protein>
    <recommendedName>
        <fullName evidence="4">Copper resistance protein CopD</fullName>
    </recommendedName>
</protein>
<evidence type="ECO:0000256" key="1">
    <source>
        <dbReference type="SAM" id="Phobius"/>
    </source>
</evidence>
<feature type="transmembrane region" description="Helical" evidence="1">
    <location>
        <begin position="126"/>
        <end position="146"/>
    </location>
</feature>
<comment type="caution">
    <text evidence="2">The sequence shown here is derived from an EMBL/GenBank/DDBJ whole genome shotgun (WGS) entry which is preliminary data.</text>
</comment>
<evidence type="ECO:0008006" key="4">
    <source>
        <dbReference type="Google" id="ProtNLM"/>
    </source>
</evidence>
<proteinExistence type="predicted"/>
<feature type="transmembrane region" description="Helical" evidence="1">
    <location>
        <begin position="90"/>
        <end position="114"/>
    </location>
</feature>
<name>A0A3D8IZR7_9HELI</name>
<gene>
    <name evidence="2" type="ORF">CQA58_04335</name>
</gene>